<dbReference type="KEGG" id="marp:QYS47_09530"/>
<keyword evidence="3" id="KW-0645">Protease</keyword>
<dbReference type="Proteomes" id="UP001232019">
    <property type="component" value="Chromosome"/>
</dbReference>
<organism evidence="9">
    <name type="scientific">Marivirga arenosa</name>
    <dbReference type="NCBI Taxonomy" id="3059076"/>
    <lineage>
        <taxon>Bacteria</taxon>
        <taxon>Pseudomonadati</taxon>
        <taxon>Bacteroidota</taxon>
        <taxon>Cytophagia</taxon>
        <taxon>Cytophagales</taxon>
        <taxon>Marivirgaceae</taxon>
        <taxon>Marivirga</taxon>
    </lineage>
</organism>
<feature type="domain" description="LD-carboxypeptidase C-terminal" evidence="8">
    <location>
        <begin position="170"/>
        <end position="285"/>
    </location>
</feature>
<feature type="active site" description="Charge relay system" evidence="6">
    <location>
        <position position="271"/>
    </location>
</feature>
<dbReference type="InterPro" id="IPR040449">
    <property type="entry name" value="Peptidase_S66_N"/>
</dbReference>
<dbReference type="InterPro" id="IPR027478">
    <property type="entry name" value="LdcA_N"/>
</dbReference>
<evidence type="ECO:0000256" key="1">
    <source>
        <dbReference type="ARBA" id="ARBA00010233"/>
    </source>
</evidence>
<evidence type="ECO:0000259" key="8">
    <source>
        <dbReference type="Pfam" id="PF17676"/>
    </source>
</evidence>
<dbReference type="EMBL" id="CP129968">
    <property type="protein sequence ID" value="WNB18224.1"/>
    <property type="molecule type" value="Genomic_DNA"/>
</dbReference>
<feature type="active site" description="Nucleophile" evidence="6">
    <location>
        <position position="110"/>
    </location>
</feature>
<dbReference type="InterPro" id="IPR029062">
    <property type="entry name" value="Class_I_gatase-like"/>
</dbReference>
<feature type="active site" description="Charge relay system" evidence="6">
    <location>
        <position position="201"/>
    </location>
</feature>
<evidence type="ECO:0000256" key="4">
    <source>
        <dbReference type="ARBA" id="ARBA00022801"/>
    </source>
</evidence>
<accession>A0AA51ZWV5</accession>
<dbReference type="SUPFAM" id="SSF141986">
    <property type="entry name" value="LD-carboxypeptidase A C-terminal domain-like"/>
    <property type="match status" value="1"/>
</dbReference>
<dbReference type="InterPro" id="IPR027461">
    <property type="entry name" value="Carboxypeptidase_A_C_sf"/>
</dbReference>
<dbReference type="InterPro" id="IPR040921">
    <property type="entry name" value="Peptidase_S66C"/>
</dbReference>
<protein>
    <submittedName>
        <fullName evidence="9">LD-carboxypeptidase</fullName>
    </submittedName>
</protein>
<evidence type="ECO:0000259" key="7">
    <source>
        <dbReference type="Pfam" id="PF02016"/>
    </source>
</evidence>
<dbReference type="PANTHER" id="PTHR30237">
    <property type="entry name" value="MURAMOYLTETRAPEPTIDE CARBOXYPEPTIDASE"/>
    <property type="match status" value="1"/>
</dbReference>
<dbReference type="GO" id="GO:0008236">
    <property type="term" value="F:serine-type peptidase activity"/>
    <property type="evidence" value="ECO:0007669"/>
    <property type="project" value="UniProtKB-KW"/>
</dbReference>
<evidence type="ECO:0000256" key="2">
    <source>
        <dbReference type="ARBA" id="ARBA00022645"/>
    </source>
</evidence>
<dbReference type="GO" id="GO:0004180">
    <property type="term" value="F:carboxypeptidase activity"/>
    <property type="evidence" value="ECO:0007669"/>
    <property type="project" value="UniProtKB-KW"/>
</dbReference>
<dbReference type="CDD" id="cd07025">
    <property type="entry name" value="Peptidase_S66"/>
    <property type="match status" value="1"/>
</dbReference>
<dbReference type="PIRSF" id="PIRSF028757">
    <property type="entry name" value="LD-carboxypeptidase"/>
    <property type="match status" value="1"/>
</dbReference>
<evidence type="ECO:0000313" key="9">
    <source>
        <dbReference type="EMBL" id="WNB18224.1"/>
    </source>
</evidence>
<feature type="domain" description="LD-carboxypeptidase N-terminal" evidence="7">
    <location>
        <begin position="14"/>
        <end position="129"/>
    </location>
</feature>
<keyword evidence="2" id="KW-0121">Carboxypeptidase</keyword>
<dbReference type="Pfam" id="PF17676">
    <property type="entry name" value="Peptidase_S66C"/>
    <property type="match status" value="1"/>
</dbReference>
<dbReference type="SUPFAM" id="SSF52317">
    <property type="entry name" value="Class I glutamine amidotransferase-like"/>
    <property type="match status" value="1"/>
</dbReference>
<dbReference type="Gene3D" id="3.50.30.60">
    <property type="entry name" value="LD-carboxypeptidase A C-terminal domain-like"/>
    <property type="match status" value="1"/>
</dbReference>
<evidence type="ECO:0000256" key="3">
    <source>
        <dbReference type="ARBA" id="ARBA00022670"/>
    </source>
</evidence>
<keyword evidence="5" id="KW-0720">Serine protease</keyword>
<gene>
    <name evidence="9" type="ORF">QYS47_09530</name>
</gene>
<reference evidence="9" key="1">
    <citation type="submission" date="2023-08" db="EMBL/GenBank/DDBJ databases">
        <title>Comparative genomics and taxonomic characterization of three novel marine species of genus Marivirga.</title>
        <authorList>
            <person name="Muhammad N."/>
            <person name="Kim S.-G."/>
        </authorList>
    </citation>
    <scope>NUCLEOTIDE SEQUENCE</scope>
    <source>
        <strain evidence="9">BKB1-2</strain>
    </source>
</reference>
<evidence type="ECO:0000256" key="6">
    <source>
        <dbReference type="PIRSR" id="PIRSR028757-1"/>
    </source>
</evidence>
<dbReference type="AlphaFoldDB" id="A0AA51ZWV5"/>
<dbReference type="PANTHER" id="PTHR30237:SF2">
    <property type="entry name" value="MUREIN TETRAPEPTIDE CARBOXYPEPTIDASE"/>
    <property type="match status" value="1"/>
</dbReference>
<dbReference type="RefSeq" id="WP_322347748.1">
    <property type="nucleotide sequence ID" value="NZ_CP129968.2"/>
</dbReference>
<evidence type="ECO:0000256" key="5">
    <source>
        <dbReference type="ARBA" id="ARBA00022825"/>
    </source>
</evidence>
<sequence length="302" mass="33811">MAIFPPFLKEGDLILVLSPSGVVDKKKVENGIEILKEKGFKIEISKNTFNAYFKFGSSHENRLSDLQNALDQPEAKAIYCARGGFGITHILDDLDWTKFKENPKWIIGFSDITALLNVTYKKGFASLHASVLQGLSKLDSQYQTSIFDCLKGKVDKMEAKSKFNKNGEGTGSLIGGNLSLLVNQIGTRSELDYRGQILFIEEVAEPLYHIDRMFLQLKRANKLKDLAGLVVGQFTNLIEDKTIYGQSLEEIILAHCKEYDFPIGFNFPFGHGEDNHPIVHGAKVNMKVRDKESEISYGVSPQ</sequence>
<dbReference type="Gene3D" id="3.40.50.10740">
    <property type="entry name" value="Class I glutamine amidotransferase-like"/>
    <property type="match status" value="1"/>
</dbReference>
<proteinExistence type="inferred from homology"/>
<dbReference type="GO" id="GO:0006508">
    <property type="term" value="P:proteolysis"/>
    <property type="evidence" value="ECO:0007669"/>
    <property type="project" value="UniProtKB-KW"/>
</dbReference>
<name>A0AA51ZWV5_9BACT</name>
<comment type="similarity">
    <text evidence="1">Belongs to the peptidase S66 family.</text>
</comment>
<keyword evidence="4" id="KW-0378">Hydrolase</keyword>
<dbReference type="InterPro" id="IPR003507">
    <property type="entry name" value="S66_fam"/>
</dbReference>
<dbReference type="Pfam" id="PF02016">
    <property type="entry name" value="Peptidase_S66"/>
    <property type="match status" value="1"/>
</dbReference>